<evidence type="ECO:0000313" key="2">
    <source>
        <dbReference type="Proteomes" id="UP000192714"/>
    </source>
</evidence>
<sequence length="47" mass="5261">MEFPDGGEFESQIFLSIQAQDFIEDLKSFVDMSIGFPIPEHSSSGLH</sequence>
<accession>A0AB73N5H2</accession>
<gene>
    <name evidence="1" type="ORF">B5789_0135</name>
</gene>
<name>A0AB73N5H2_BIFAD</name>
<evidence type="ECO:0000313" key="1">
    <source>
        <dbReference type="EMBL" id="OQM58058.1"/>
    </source>
</evidence>
<reference evidence="1 2" key="1">
    <citation type="submission" date="2017-03" db="EMBL/GenBank/DDBJ databases">
        <title>Maternal inheritance of bifidobacteria.</title>
        <authorList>
            <person name="Lugli G.A."/>
            <person name="Duranti S."/>
            <person name="Milani C."/>
            <person name="Mancabelli L."/>
        </authorList>
    </citation>
    <scope>NUCLEOTIDE SEQUENCE [LARGE SCALE GENOMIC DNA]</scope>
    <source>
        <strain evidence="1 2">1892B</strain>
    </source>
</reference>
<protein>
    <submittedName>
        <fullName evidence="1">Uncharacterized protein</fullName>
    </submittedName>
</protein>
<organism evidence="1 2">
    <name type="scientific">Bifidobacterium adolescentis</name>
    <dbReference type="NCBI Taxonomy" id="1680"/>
    <lineage>
        <taxon>Bacteria</taxon>
        <taxon>Bacillati</taxon>
        <taxon>Actinomycetota</taxon>
        <taxon>Actinomycetes</taxon>
        <taxon>Bifidobacteriales</taxon>
        <taxon>Bifidobacteriaceae</taxon>
        <taxon>Bifidobacterium</taxon>
    </lineage>
</organism>
<comment type="caution">
    <text evidence="1">The sequence shown here is derived from an EMBL/GenBank/DDBJ whole genome shotgun (WGS) entry which is preliminary data.</text>
</comment>
<dbReference type="EMBL" id="NAQF01000002">
    <property type="protein sequence ID" value="OQM58058.1"/>
    <property type="molecule type" value="Genomic_DNA"/>
</dbReference>
<proteinExistence type="predicted"/>
<dbReference type="AlphaFoldDB" id="A0AB73N5H2"/>
<dbReference type="Proteomes" id="UP000192714">
    <property type="component" value="Unassembled WGS sequence"/>
</dbReference>